<dbReference type="Proteomes" id="UP000037931">
    <property type="component" value="Unassembled WGS sequence"/>
</dbReference>
<dbReference type="PIRSF" id="PIRSF016624">
    <property type="entry name" value="Mu_prophg_I"/>
    <property type="match status" value="1"/>
</dbReference>
<accession>A0A0N0E4K2</accession>
<reference evidence="1 2" key="1">
    <citation type="journal article" date="2015" name="PLoS ONE">
        <title>Rice-Infecting Pseudomonas Genomes Are Highly Accessorized and Harbor Multiple Putative Virulence Mechanisms to Cause Sheath Brown Rot.</title>
        <authorList>
            <person name="Quibod I.L."/>
            <person name="Grande G."/>
            <person name="Oreiro E.G."/>
            <person name="Borja F.N."/>
            <person name="Dossa G.S."/>
            <person name="Mauleon R."/>
            <person name="Cruz C.V."/>
            <person name="Oliva R."/>
        </authorList>
    </citation>
    <scope>NUCLEOTIDE SEQUENCE [LARGE SCALE GENOMIC DNA]</scope>
    <source>
        <strain evidence="1 2">IRRI 6609</strain>
    </source>
</reference>
<keyword evidence="2" id="KW-1185">Reference proteome</keyword>
<comment type="caution">
    <text evidence="1">The sequence shown here is derived from an EMBL/GenBank/DDBJ whole genome shotgun (WGS) entry which is preliminary data.</text>
</comment>
<dbReference type="InterPro" id="IPR012106">
    <property type="entry name" value="Phage_Mu_Gp1"/>
</dbReference>
<dbReference type="Pfam" id="PF10123">
    <property type="entry name" value="Mu-like_Pro"/>
    <property type="match status" value="1"/>
</dbReference>
<evidence type="ECO:0000313" key="2">
    <source>
        <dbReference type="Proteomes" id="UP000037931"/>
    </source>
</evidence>
<dbReference type="AlphaFoldDB" id="A0A0N0E4K2"/>
<dbReference type="PATRIC" id="fig|50340.43.peg.5643"/>
<protein>
    <submittedName>
        <fullName evidence="1">Mu-like prophage I protein</fullName>
    </submittedName>
</protein>
<sequence length="324" mass="34903">MKTLLALNTDLSALPSTEGQPPEWIELIPTGPTVTGRDGRTWLFDELAQQLVLAAFTERGIDMVIDWEHATEVSAPKGEEAPAAGWIDQLELRDGALWGHVNWTPRAGGQVVAKEYRFVSPVFDYDDTYRRILRMVSVGLTNKPNLVLTALNHEQEPQMAISLALAVALGVDPTATDEQAVAAVTQLKATATARNNEQPSLEKFVPRGDYDQAVSRATNAENALATRKADDHKAVVNAEIDAALKAGKITPATADYHRACCSEQAGLDRFREFVKAAPAIAEPSGLGDAQPPKTSTALNAEQQAACAQLGLNPVEYAKTLKPEA</sequence>
<gene>
    <name evidence="1" type="ORF">PF66_02272</name>
</gene>
<dbReference type="STRING" id="50340.PF66_02272"/>
<dbReference type="EMBL" id="JSYZ01000007">
    <property type="protein sequence ID" value="KPA91389.1"/>
    <property type="molecule type" value="Genomic_DNA"/>
</dbReference>
<name>A0A0N0E4K2_9PSED</name>
<dbReference type="RefSeq" id="WP_054062713.1">
    <property type="nucleotide sequence ID" value="NZ_JSYZ01000007.1"/>
</dbReference>
<evidence type="ECO:0000313" key="1">
    <source>
        <dbReference type="EMBL" id="KPA91389.1"/>
    </source>
</evidence>
<organism evidence="1 2">
    <name type="scientific">Pseudomonas asplenii</name>
    <dbReference type="NCBI Taxonomy" id="53407"/>
    <lineage>
        <taxon>Bacteria</taxon>
        <taxon>Pseudomonadati</taxon>
        <taxon>Pseudomonadota</taxon>
        <taxon>Gammaproteobacteria</taxon>
        <taxon>Pseudomonadales</taxon>
        <taxon>Pseudomonadaceae</taxon>
        <taxon>Pseudomonas</taxon>
    </lineage>
</organism>
<proteinExistence type="predicted"/>
<dbReference type="OrthoDB" id="2043985at2"/>